<evidence type="ECO:0000256" key="1">
    <source>
        <dbReference type="SAM" id="SignalP"/>
    </source>
</evidence>
<dbReference type="EMBL" id="PZZL01000016">
    <property type="protein sequence ID" value="PTM49910.1"/>
    <property type="molecule type" value="Genomic_DNA"/>
</dbReference>
<protein>
    <submittedName>
        <fullName evidence="2">Uncharacterized protein</fullName>
    </submittedName>
</protein>
<dbReference type="RefSeq" id="WP_146167407.1">
    <property type="nucleotide sequence ID" value="NZ_PZZL01000016.1"/>
</dbReference>
<evidence type="ECO:0000313" key="3">
    <source>
        <dbReference type="Proteomes" id="UP000241808"/>
    </source>
</evidence>
<gene>
    <name evidence="2" type="ORF">C8P69_11624</name>
</gene>
<keyword evidence="3" id="KW-1185">Reference proteome</keyword>
<keyword evidence="1" id="KW-0732">Signal</keyword>
<feature type="signal peptide" evidence="1">
    <location>
        <begin position="1"/>
        <end position="25"/>
    </location>
</feature>
<dbReference type="OrthoDB" id="8479227at2"/>
<organism evidence="2 3">
    <name type="scientific">Phreatobacter oligotrophus</name>
    <dbReference type="NCBI Taxonomy" id="1122261"/>
    <lineage>
        <taxon>Bacteria</taxon>
        <taxon>Pseudomonadati</taxon>
        <taxon>Pseudomonadota</taxon>
        <taxon>Alphaproteobacteria</taxon>
        <taxon>Hyphomicrobiales</taxon>
        <taxon>Phreatobacteraceae</taxon>
        <taxon>Phreatobacter</taxon>
    </lineage>
</organism>
<sequence>MKSFQRFAVLAAVIAAICTVGPALAEGLRPCRPEAIWRPARVASGERLSPAPANTAGCIQGAELPPDPQLRLWRCPVDPSEGHKLTADGAVILLSYRGQPWQALPDEVSADGYLGLDIATVDLDGDGDGAAERVLATWNSQSNGLGINRWTVRVFTADWLLVSTYEDVAEWSVRNLVRAPPPRKGCDLALTRFAEQDGTSANPGMALQARFLRFEGRQMQPADDRPVLTRRYDRRFEAERNKHYRRSRSQDRGDILRWLSHADVVRSSASSSN</sequence>
<accession>A0A2T4YX17</accession>
<dbReference type="AlphaFoldDB" id="A0A2T4YX17"/>
<reference evidence="2 3" key="1">
    <citation type="submission" date="2018-04" db="EMBL/GenBank/DDBJ databases">
        <title>Genomic Encyclopedia of Archaeal and Bacterial Type Strains, Phase II (KMG-II): from individual species to whole genera.</title>
        <authorList>
            <person name="Goeker M."/>
        </authorList>
    </citation>
    <scope>NUCLEOTIDE SEQUENCE [LARGE SCALE GENOMIC DNA]</scope>
    <source>
        <strain evidence="2 3">DSM 25521</strain>
    </source>
</reference>
<name>A0A2T4YX17_9HYPH</name>
<comment type="caution">
    <text evidence="2">The sequence shown here is derived from an EMBL/GenBank/DDBJ whole genome shotgun (WGS) entry which is preliminary data.</text>
</comment>
<evidence type="ECO:0000313" key="2">
    <source>
        <dbReference type="EMBL" id="PTM49910.1"/>
    </source>
</evidence>
<proteinExistence type="predicted"/>
<feature type="chain" id="PRO_5015605468" evidence="1">
    <location>
        <begin position="26"/>
        <end position="273"/>
    </location>
</feature>
<dbReference type="Proteomes" id="UP000241808">
    <property type="component" value="Unassembled WGS sequence"/>
</dbReference>